<reference evidence="3 4" key="1">
    <citation type="submission" date="2021-01" db="EMBL/GenBank/DDBJ databases">
        <title>Whole genome sequence of Paenibacillus sonchi LMG 24727 for comparative genomics.</title>
        <authorList>
            <person name="Lee G."/>
            <person name="Kim M.-J."/>
            <person name="Lim K."/>
            <person name="Shin J.-H."/>
        </authorList>
    </citation>
    <scope>NUCLEOTIDE SEQUENCE [LARGE SCALE GENOMIC DNA]</scope>
    <source>
        <strain evidence="3 4">LMG 24727</strain>
    </source>
</reference>
<organism evidence="3 4">
    <name type="scientific">Paenibacillus sonchi</name>
    <dbReference type="NCBI Taxonomy" id="373687"/>
    <lineage>
        <taxon>Bacteria</taxon>
        <taxon>Bacillati</taxon>
        <taxon>Bacillota</taxon>
        <taxon>Bacilli</taxon>
        <taxon>Bacillales</taxon>
        <taxon>Paenibacillaceae</taxon>
        <taxon>Paenibacillus</taxon>
        <taxon>Paenibacillus sonchi group</taxon>
    </lineage>
</organism>
<dbReference type="AlphaFoldDB" id="A0A974PBF7"/>
<evidence type="ECO:0000259" key="2">
    <source>
        <dbReference type="SMART" id="SM00635"/>
    </source>
</evidence>
<keyword evidence="4" id="KW-1185">Reference proteome</keyword>
<dbReference type="SMART" id="SM00635">
    <property type="entry name" value="BID_2"/>
    <property type="match status" value="1"/>
</dbReference>
<dbReference type="Proteomes" id="UP000595841">
    <property type="component" value="Chromosome"/>
</dbReference>
<evidence type="ECO:0000313" key="4">
    <source>
        <dbReference type="Proteomes" id="UP000595841"/>
    </source>
</evidence>
<dbReference type="RefSeq" id="WP_051051678.1">
    <property type="nucleotide sequence ID" value="NZ_CP068595.1"/>
</dbReference>
<dbReference type="Pfam" id="PF02368">
    <property type="entry name" value="Big_2"/>
    <property type="match status" value="1"/>
</dbReference>
<keyword evidence="1" id="KW-0472">Membrane</keyword>
<protein>
    <submittedName>
        <fullName evidence="3">Ig-like domain-containing protein</fullName>
    </submittedName>
</protein>
<accession>A0A974PBF7</accession>
<dbReference type="EMBL" id="CP068595">
    <property type="protein sequence ID" value="QQZ60232.1"/>
    <property type="molecule type" value="Genomic_DNA"/>
</dbReference>
<name>A0A974PBF7_9BACL</name>
<dbReference type="SUPFAM" id="SSF49373">
    <property type="entry name" value="Invasin/intimin cell-adhesion fragments"/>
    <property type="match status" value="1"/>
</dbReference>
<keyword evidence="1" id="KW-0812">Transmembrane</keyword>
<dbReference type="KEGG" id="pson:JI735_27510"/>
<dbReference type="InterPro" id="IPR008964">
    <property type="entry name" value="Invasin/intimin_cell_adhesion"/>
</dbReference>
<evidence type="ECO:0000313" key="3">
    <source>
        <dbReference type="EMBL" id="QQZ60232.1"/>
    </source>
</evidence>
<feature type="transmembrane region" description="Helical" evidence="1">
    <location>
        <begin position="20"/>
        <end position="45"/>
    </location>
</feature>
<gene>
    <name evidence="3" type="ORF">JI735_27510</name>
</gene>
<dbReference type="Gene3D" id="2.60.40.1080">
    <property type="match status" value="1"/>
</dbReference>
<evidence type="ECO:0000256" key="1">
    <source>
        <dbReference type="SAM" id="Phobius"/>
    </source>
</evidence>
<proteinExistence type="predicted"/>
<sequence>MEKRQLIIEETERRFTMRLFIKILLATVLSLFSVTLVTSTAPVIYANQAAKVTSISVASPSNALKPKQTFQLKPNVVTSPKGTNVKITYSSTNTKVATVNVSGLVTAVNPGKAIIYTSSGGKSTYAVINVASSTVSLSTGLWVEKKDIKNSEEQLLTDGAIYFELKSFKNNVLTGQFFSISSPPSNRIADVEIRTEIKNGKGIFSYTDDGWGNSGKGTVEINGDNLLFGFKETKSNSSAMWNLGSFSVTLYKSNSGSNVGVTAFEGQWSTPGSDELAFKLTIKSDTKGGITFFSEGEEFPNNITFVYNGDKLTFKYEDGDQKTTIKLVDSKTIILTTSDGYQLTLKKY</sequence>
<dbReference type="InterPro" id="IPR003343">
    <property type="entry name" value="Big_2"/>
</dbReference>
<feature type="domain" description="BIG2" evidence="2">
    <location>
        <begin position="51"/>
        <end position="129"/>
    </location>
</feature>
<keyword evidence="1" id="KW-1133">Transmembrane helix</keyword>